<keyword evidence="7" id="KW-1185">Reference proteome</keyword>
<dbReference type="EMBL" id="JAPZVQ010000009">
    <property type="protein sequence ID" value="MDA1386483.1"/>
    <property type="molecule type" value="Genomic_DNA"/>
</dbReference>
<feature type="signal peptide" evidence="2">
    <location>
        <begin position="1"/>
        <end position="37"/>
    </location>
</feature>
<reference evidence="4" key="1">
    <citation type="submission" date="2022-12" db="EMBL/GenBank/DDBJ databases">
        <title>Gycomyces niveus sp.nov., a novel actinomycete isolated from soil in Shouguang.</title>
        <authorList>
            <person name="Yang X."/>
        </authorList>
    </citation>
    <scope>NUCLEOTIDE SEQUENCE</scope>
    <source>
        <strain evidence="4">DSM 44724</strain>
    </source>
</reference>
<dbReference type="AlphaFoldDB" id="A0A9X3PVD3"/>
<comment type="caution">
    <text evidence="4">The sequence shown here is derived from an EMBL/GenBank/DDBJ whole genome shotgun (WGS) entry which is preliminary data.</text>
</comment>
<evidence type="ECO:0000313" key="6">
    <source>
        <dbReference type="Proteomes" id="UP001145799"/>
    </source>
</evidence>
<proteinExistence type="predicted"/>
<dbReference type="InterPro" id="IPR012338">
    <property type="entry name" value="Beta-lactam/transpept-like"/>
</dbReference>
<dbReference type="PANTHER" id="PTHR46825:SF9">
    <property type="entry name" value="BETA-LACTAMASE-RELATED DOMAIN-CONTAINING PROTEIN"/>
    <property type="match status" value="1"/>
</dbReference>
<dbReference type="GO" id="GO:0016787">
    <property type="term" value="F:hydrolase activity"/>
    <property type="evidence" value="ECO:0007669"/>
    <property type="project" value="UniProtKB-KW"/>
</dbReference>
<organism evidence="4 6">
    <name type="scientific">Glycomyces lechevalierae</name>
    <dbReference type="NCBI Taxonomy" id="256034"/>
    <lineage>
        <taxon>Bacteria</taxon>
        <taxon>Bacillati</taxon>
        <taxon>Actinomycetota</taxon>
        <taxon>Actinomycetes</taxon>
        <taxon>Glycomycetales</taxon>
        <taxon>Glycomycetaceae</taxon>
        <taxon>Glycomyces</taxon>
    </lineage>
</organism>
<keyword evidence="2" id="KW-0732">Signal</keyword>
<dbReference type="Gene3D" id="3.40.710.10">
    <property type="entry name" value="DD-peptidase/beta-lactamase superfamily"/>
    <property type="match status" value="1"/>
</dbReference>
<keyword evidence="1" id="KW-0472">Membrane</keyword>
<gene>
    <name evidence="5" type="ORF">J2S69_002718</name>
    <name evidence="4" type="ORF">O2L01_15910</name>
</gene>
<evidence type="ECO:0000259" key="3">
    <source>
        <dbReference type="Pfam" id="PF00144"/>
    </source>
</evidence>
<dbReference type="InterPro" id="IPR050491">
    <property type="entry name" value="AmpC-like"/>
</dbReference>
<name>A0A9X3PVD3_9ACTN</name>
<keyword evidence="1" id="KW-0812">Transmembrane</keyword>
<dbReference type="InterPro" id="IPR006311">
    <property type="entry name" value="TAT_signal"/>
</dbReference>
<feature type="transmembrane region" description="Helical" evidence="1">
    <location>
        <begin position="378"/>
        <end position="399"/>
    </location>
</feature>
<protein>
    <submittedName>
        <fullName evidence="5">CubicO group peptidase (Beta-lactamase class C family)</fullName>
    </submittedName>
    <submittedName>
        <fullName evidence="4">Serine hydrolase</fullName>
    </submittedName>
</protein>
<dbReference type="EMBL" id="JAVDYD010000001">
    <property type="protein sequence ID" value="MDR7338999.1"/>
    <property type="molecule type" value="Genomic_DNA"/>
</dbReference>
<feature type="domain" description="Beta-lactamase-related" evidence="3">
    <location>
        <begin position="49"/>
        <end position="349"/>
    </location>
</feature>
<feature type="transmembrane region" description="Helical" evidence="1">
    <location>
        <begin position="420"/>
        <end position="440"/>
    </location>
</feature>
<dbReference type="SUPFAM" id="SSF56601">
    <property type="entry name" value="beta-lactamase/transpeptidase-like"/>
    <property type="match status" value="1"/>
</dbReference>
<feature type="chain" id="PRO_5040739420" evidence="2">
    <location>
        <begin position="38"/>
        <end position="487"/>
    </location>
</feature>
<feature type="transmembrane region" description="Helical" evidence="1">
    <location>
        <begin position="452"/>
        <end position="478"/>
    </location>
</feature>
<dbReference type="RefSeq" id="WP_270122951.1">
    <property type="nucleotide sequence ID" value="NZ_BAAAOM010000004.1"/>
</dbReference>
<evidence type="ECO:0000313" key="4">
    <source>
        <dbReference type="EMBL" id="MDA1386483.1"/>
    </source>
</evidence>
<reference evidence="5 7" key="2">
    <citation type="submission" date="2023-07" db="EMBL/GenBank/DDBJ databases">
        <title>Sequencing the genomes of 1000 actinobacteria strains.</title>
        <authorList>
            <person name="Klenk H.-P."/>
        </authorList>
    </citation>
    <scope>NUCLEOTIDE SEQUENCE [LARGE SCALE GENOMIC DNA]</scope>
    <source>
        <strain evidence="5 7">DSM 44724</strain>
    </source>
</reference>
<accession>A0A9X3PVD3</accession>
<evidence type="ECO:0000256" key="1">
    <source>
        <dbReference type="SAM" id="Phobius"/>
    </source>
</evidence>
<dbReference type="Pfam" id="PF00144">
    <property type="entry name" value="Beta-lactamase"/>
    <property type="match status" value="1"/>
</dbReference>
<keyword evidence="1" id="KW-1133">Transmembrane helix</keyword>
<dbReference type="PANTHER" id="PTHR46825">
    <property type="entry name" value="D-ALANYL-D-ALANINE-CARBOXYPEPTIDASE/ENDOPEPTIDASE AMPH"/>
    <property type="match status" value="1"/>
</dbReference>
<evidence type="ECO:0000256" key="2">
    <source>
        <dbReference type="SAM" id="SignalP"/>
    </source>
</evidence>
<dbReference type="InterPro" id="IPR001466">
    <property type="entry name" value="Beta-lactam-related"/>
</dbReference>
<keyword evidence="4" id="KW-0378">Hydrolase</keyword>
<sequence>MHPKRPQHPARTRLAKGLAATAIALTALTLTAPAASAAPATEPTAEAIDDYMTDFYETSGAPGISVVVTKGDEVVHAAGYGHDSNGDKVTADTPFRVASVSKSFTAMAVMILAEEGAIALDEPVADQLPGFTMADERADEITVRQLVNQTSGFSDTTIDTVELEEATSLEDYVARLADDSLASDPGTEWEYCNPNFNVAARLVEVASGQPFEEFMEERVFAPLGMEHSATRDELEDPALGYNSLFGLWIAREEEPGFLDNAGSGGIITSAADMGQWLISQNGLGTQLLSPEGLKDMHTPSEVHDYAMGWGTESDGTLQHSGNLTTFNAVEWIDPETGYGIAVLTNGAGLTDPAWGAFEGLSALLKGDTVPEPGHGRQLFELVLAVLSLAAIALGAMGVARSRRWAEKRAGRPAWRIGVRLLPALAAVALFLAYPSLVSLISNGRTVTWQGTLYFALPFTLTLFIGALAGAAVVVARLIRLRSVGSAA</sequence>
<evidence type="ECO:0000313" key="7">
    <source>
        <dbReference type="Proteomes" id="UP001183604"/>
    </source>
</evidence>
<dbReference type="Proteomes" id="UP001145799">
    <property type="component" value="Unassembled WGS sequence"/>
</dbReference>
<evidence type="ECO:0000313" key="5">
    <source>
        <dbReference type="EMBL" id="MDR7338999.1"/>
    </source>
</evidence>
<dbReference type="Proteomes" id="UP001183604">
    <property type="component" value="Unassembled WGS sequence"/>
</dbReference>
<dbReference type="PROSITE" id="PS51318">
    <property type="entry name" value="TAT"/>
    <property type="match status" value="1"/>
</dbReference>